<dbReference type="InterPro" id="IPR044844">
    <property type="entry name" value="Trans_IPPS_euk-type"/>
</dbReference>
<gene>
    <name evidence="1" type="ORF">LZC95_17350</name>
</gene>
<accession>A0ABZ2KNC6</accession>
<evidence type="ECO:0000313" key="2">
    <source>
        <dbReference type="Proteomes" id="UP001379533"/>
    </source>
</evidence>
<evidence type="ECO:0000313" key="1">
    <source>
        <dbReference type="EMBL" id="WXA98585.1"/>
    </source>
</evidence>
<name>A0ABZ2KNC6_9BACT</name>
<dbReference type="EMBL" id="CP089982">
    <property type="protein sequence ID" value="WXA98585.1"/>
    <property type="molecule type" value="Genomic_DNA"/>
</dbReference>
<dbReference type="SFLD" id="SFLDS00005">
    <property type="entry name" value="Isoprenoid_Synthase_Type_I"/>
    <property type="match status" value="1"/>
</dbReference>
<dbReference type="InterPro" id="IPR008949">
    <property type="entry name" value="Isoprenoid_synthase_dom_sf"/>
</dbReference>
<dbReference type="InterPro" id="IPR002060">
    <property type="entry name" value="Squ/phyt_synthse"/>
</dbReference>
<dbReference type="SUPFAM" id="SSF48576">
    <property type="entry name" value="Terpenoid synthases"/>
    <property type="match status" value="1"/>
</dbReference>
<sequence length="311" mass="33649">MLRLTSESRPTPAAPAVIRDLLVRTSRTFALAIPLLPEPTQNALALAYLLFRVADTLEDAGHWSRDARVAALDELVPILRHGDAARARTASRDWVVRNATTDPGCLDLLIAFPALLDQVSTWPAARARIVLEHAARTAEGMAQTLREADAAGHVQLADVPALRAYCYVVAGIVGELVTALFVYDVPELAAVKSTLVRHERAFGEGLQLVNILKDERSDAQDGRTYLPRGIAREEILALARADLGEARQYIAALEEAGSPAGFVGFTTLSVELADRSLAAIESRGSGAKVPRNEVLGLVARLQEKIRSAKRR</sequence>
<dbReference type="Pfam" id="PF00494">
    <property type="entry name" value="SQS_PSY"/>
    <property type="match status" value="1"/>
</dbReference>
<dbReference type="Proteomes" id="UP001379533">
    <property type="component" value="Chromosome"/>
</dbReference>
<proteinExistence type="predicted"/>
<dbReference type="PANTHER" id="PTHR11626">
    <property type="entry name" value="FARNESYL-DIPHOSPHATE FARNESYLTRANSFERASE"/>
    <property type="match status" value="1"/>
</dbReference>
<protein>
    <submittedName>
        <fullName evidence="1">Squalene/phytoene synthase family protein</fullName>
    </submittedName>
</protein>
<dbReference type="Gene3D" id="1.10.600.10">
    <property type="entry name" value="Farnesyl Diphosphate Synthase"/>
    <property type="match status" value="1"/>
</dbReference>
<dbReference type="RefSeq" id="WP_394849199.1">
    <property type="nucleotide sequence ID" value="NZ_CP089982.1"/>
</dbReference>
<reference evidence="1 2" key="1">
    <citation type="submission" date="2021-12" db="EMBL/GenBank/DDBJ databases">
        <title>Discovery of the Pendulisporaceae a myxobacterial family with distinct sporulation behavior and unique specialized metabolism.</title>
        <authorList>
            <person name="Garcia R."/>
            <person name="Popoff A."/>
            <person name="Bader C.D."/>
            <person name="Loehr J."/>
            <person name="Walesch S."/>
            <person name="Walt C."/>
            <person name="Boldt J."/>
            <person name="Bunk B."/>
            <person name="Haeckl F.J.F.P.J."/>
            <person name="Gunesch A.P."/>
            <person name="Birkelbach J."/>
            <person name="Nuebel U."/>
            <person name="Pietschmann T."/>
            <person name="Bach T."/>
            <person name="Mueller R."/>
        </authorList>
    </citation>
    <scope>NUCLEOTIDE SEQUENCE [LARGE SCALE GENOMIC DNA]</scope>
    <source>
        <strain evidence="1 2">MSr12523</strain>
    </source>
</reference>
<organism evidence="1 2">
    <name type="scientific">Pendulispora brunnea</name>
    <dbReference type="NCBI Taxonomy" id="2905690"/>
    <lineage>
        <taxon>Bacteria</taxon>
        <taxon>Pseudomonadati</taxon>
        <taxon>Myxococcota</taxon>
        <taxon>Myxococcia</taxon>
        <taxon>Myxococcales</taxon>
        <taxon>Sorangiineae</taxon>
        <taxon>Pendulisporaceae</taxon>
        <taxon>Pendulispora</taxon>
    </lineage>
</organism>
<keyword evidence="2" id="KW-1185">Reference proteome</keyword>
<dbReference type="PANTHER" id="PTHR11626:SF2">
    <property type="entry name" value="SQUALENE SYNTHASE"/>
    <property type="match status" value="1"/>
</dbReference>
<dbReference type="SFLD" id="SFLDG01018">
    <property type="entry name" value="Squalene/Phytoene_Synthase_Lik"/>
    <property type="match status" value="1"/>
</dbReference>